<protein>
    <submittedName>
        <fullName evidence="1">Uncharacterized protein</fullName>
    </submittedName>
</protein>
<comment type="caution">
    <text evidence="1">The sequence shown here is derived from an EMBL/GenBank/DDBJ whole genome shotgun (WGS) entry which is preliminary data.</text>
</comment>
<dbReference type="RefSeq" id="WP_306254622.1">
    <property type="nucleotide sequence ID" value="NZ_JAUFSA010000001.1"/>
</dbReference>
<reference evidence="1" key="1">
    <citation type="submission" date="2023-06" db="EMBL/GenBank/DDBJ databases">
        <title>Identification of two novel mycobacterium reveal diversities and complexities of Mycobacterium gordonae clade.</title>
        <authorList>
            <person name="Matsumoto Y."/>
            <person name="Nakamura S."/>
            <person name="Motooka D."/>
            <person name="Fukushima K."/>
        </authorList>
    </citation>
    <scope>NUCLEOTIDE SEQUENCE</scope>
    <source>
        <strain evidence="1">TY812</strain>
    </source>
</reference>
<organism evidence="1 2">
    <name type="scientific">Mycobacterium paragordonae</name>
    <dbReference type="NCBI Taxonomy" id="1389713"/>
    <lineage>
        <taxon>Bacteria</taxon>
        <taxon>Bacillati</taxon>
        <taxon>Actinomycetota</taxon>
        <taxon>Actinomycetes</taxon>
        <taxon>Mycobacteriales</taxon>
        <taxon>Mycobacteriaceae</taxon>
        <taxon>Mycobacterium</taxon>
    </lineage>
</organism>
<evidence type="ECO:0000313" key="1">
    <source>
        <dbReference type="EMBL" id="MDP7733690.1"/>
    </source>
</evidence>
<evidence type="ECO:0000313" key="2">
    <source>
        <dbReference type="Proteomes" id="UP001229081"/>
    </source>
</evidence>
<name>A0AAJ1RZK7_9MYCO</name>
<accession>A0AAJ1RZK7</accession>
<dbReference type="AlphaFoldDB" id="A0AAJ1RZK7"/>
<proteinExistence type="predicted"/>
<dbReference type="Proteomes" id="UP001229081">
    <property type="component" value="Unassembled WGS sequence"/>
</dbReference>
<gene>
    <name evidence="1" type="ORF">QXL92_02815</name>
</gene>
<sequence length="66" mass="7277">MTPSLQEAIEEIQDGLSPFSHLAVVVGLKAALIEVDEVDVTPEMAEFLDRVEELTIEYISQLPLGH</sequence>
<dbReference type="EMBL" id="JAUFSA010000001">
    <property type="protein sequence ID" value="MDP7733690.1"/>
    <property type="molecule type" value="Genomic_DNA"/>
</dbReference>